<accession>A0A2I1KVN9</accession>
<dbReference type="Pfam" id="PF18652">
    <property type="entry name" value="Adhesin_P1_N"/>
    <property type="match status" value="1"/>
</dbReference>
<feature type="region of interest" description="Disordered" evidence="5">
    <location>
        <begin position="560"/>
        <end position="593"/>
    </location>
</feature>
<comment type="caution">
    <text evidence="8">The sequence shown here is derived from an EMBL/GenBank/DDBJ whole genome shotgun (WGS) entry which is preliminary data.</text>
</comment>
<evidence type="ECO:0000256" key="1">
    <source>
        <dbReference type="ARBA" id="ARBA00022512"/>
    </source>
</evidence>
<sequence length="629" mass="67836">MNSRGTPPQAGTHQRGSRSPPADRARPRRQRRQHSPPQPATDNAVTADAAPLWDENGYIVASNQQDLDAAIAKAREAGVTVTTSEQKLDAVASNDAEQAKTRIERSNAEAIKALNTAVTKQQEYNLAFETKLKEELKKVLEVESNKGLVLGDEVDWDSLSVITPATKERDENHKFTLNSDGRDLITAKKVTVGQSWSYSNVFQNAHEGSWVDLRLTLMSAASHNNDGTVREVDEVPLNAVMIDKRSVAFETLKYDVTIKVDFLSNGKPVEVTPLLIFTDVDEGQAVNIDSDNLIKAYAGSSVTIGEKSANRGSKNSVYSSDHISAAPSNRPFWAAFALRPTSSFTYTYFDGTSSGSLHGIGGSALAFDRPSKSFVDPVEVTIQSQQVKHQVDYKIVGDAPTTSDELPAVSTYAHNAGVTIADGLSTESTDKDGTPGTWTFNGWYTTSDLNTKAQSFTITQDTTLYGAWEFTPNTYKVTHEFVSGTKGMDLPDEITKRTPANQEGILNGTTVNPGTFDATDYVDEANDGTWTFQAWDATEQTINKTDAHFIGTWIFTASTKPVPAPTDQPTATSKPTAGPTSTVTPTPSAKPVVKRSLAKTGTSTALALSAAGSALLAGALLLSRRRSRS</sequence>
<evidence type="ECO:0000313" key="8">
    <source>
        <dbReference type="EMBL" id="PKY99668.1"/>
    </source>
</evidence>
<dbReference type="PROSITE" id="PS50847">
    <property type="entry name" value="GRAM_POS_ANCHORING"/>
    <property type="match status" value="1"/>
</dbReference>
<proteinExistence type="predicted"/>
<dbReference type="EMBL" id="PKHA01000001">
    <property type="protein sequence ID" value="PKY99668.1"/>
    <property type="molecule type" value="Genomic_DNA"/>
</dbReference>
<keyword evidence="1" id="KW-0134">Cell wall</keyword>
<evidence type="ECO:0000256" key="4">
    <source>
        <dbReference type="ARBA" id="ARBA00023088"/>
    </source>
</evidence>
<name>A0A2I1KVN9_9ACTO</name>
<keyword evidence="6" id="KW-1133">Transmembrane helix</keyword>
<dbReference type="Pfam" id="PF18655">
    <property type="entry name" value="SHIRT"/>
    <property type="match status" value="2"/>
</dbReference>
<dbReference type="InterPro" id="IPR019931">
    <property type="entry name" value="LPXTG_anchor"/>
</dbReference>
<dbReference type="AlphaFoldDB" id="A0A2I1KVN9"/>
<dbReference type="InterPro" id="IPR041030">
    <property type="entry name" value="SHIRT"/>
</dbReference>
<dbReference type="NCBIfam" id="TIGR01167">
    <property type="entry name" value="LPXTG_anchor"/>
    <property type="match status" value="1"/>
</dbReference>
<gene>
    <name evidence="8" type="ORF">CYJ26_01935</name>
</gene>
<keyword evidence="2" id="KW-0964">Secreted</keyword>
<protein>
    <recommendedName>
        <fullName evidence="7">Gram-positive cocci surface proteins LPxTG domain-containing protein</fullName>
    </recommendedName>
</protein>
<dbReference type="InterPro" id="IPR041324">
    <property type="entry name" value="AgI/II_N"/>
</dbReference>
<feature type="transmembrane region" description="Helical" evidence="6">
    <location>
        <begin position="605"/>
        <end position="623"/>
    </location>
</feature>
<evidence type="ECO:0000256" key="5">
    <source>
        <dbReference type="SAM" id="MobiDB-lite"/>
    </source>
</evidence>
<evidence type="ECO:0000259" key="7">
    <source>
        <dbReference type="PROSITE" id="PS50847"/>
    </source>
</evidence>
<evidence type="ECO:0000256" key="2">
    <source>
        <dbReference type="ARBA" id="ARBA00022525"/>
    </source>
</evidence>
<feature type="compositionally biased region" description="Polar residues" evidence="5">
    <location>
        <begin position="1"/>
        <end position="14"/>
    </location>
</feature>
<keyword evidence="3" id="KW-0732">Signal</keyword>
<feature type="domain" description="Gram-positive cocci surface proteins LPxTG" evidence="7">
    <location>
        <begin position="597"/>
        <end position="629"/>
    </location>
</feature>
<evidence type="ECO:0000313" key="9">
    <source>
        <dbReference type="Proteomes" id="UP000234778"/>
    </source>
</evidence>
<dbReference type="Proteomes" id="UP000234778">
    <property type="component" value="Unassembled WGS sequence"/>
</dbReference>
<organism evidence="8 9">
    <name type="scientific">Actinomyces urogenitalis</name>
    <dbReference type="NCBI Taxonomy" id="103621"/>
    <lineage>
        <taxon>Bacteria</taxon>
        <taxon>Bacillati</taxon>
        <taxon>Actinomycetota</taxon>
        <taxon>Actinomycetes</taxon>
        <taxon>Actinomycetales</taxon>
        <taxon>Actinomycetaceae</taxon>
        <taxon>Actinomyces</taxon>
    </lineage>
</organism>
<feature type="region of interest" description="Disordered" evidence="5">
    <location>
        <begin position="1"/>
        <end position="45"/>
    </location>
</feature>
<feature type="compositionally biased region" description="Polar residues" evidence="5">
    <location>
        <begin position="567"/>
        <end position="587"/>
    </location>
</feature>
<reference evidence="8 9" key="1">
    <citation type="submission" date="2017-12" db="EMBL/GenBank/DDBJ databases">
        <title>Phylogenetic diversity of female urinary microbiome.</title>
        <authorList>
            <person name="Thomas-White K."/>
            <person name="Wolfe A.J."/>
        </authorList>
    </citation>
    <scope>NUCLEOTIDE SEQUENCE [LARGE SCALE GENOMIC DNA]</scope>
    <source>
        <strain evidence="8 9">UMB0319</strain>
    </source>
</reference>
<keyword evidence="6" id="KW-0472">Membrane</keyword>
<evidence type="ECO:0000256" key="3">
    <source>
        <dbReference type="ARBA" id="ARBA00022729"/>
    </source>
</evidence>
<keyword evidence="4" id="KW-0572">Peptidoglycan-anchor</keyword>
<evidence type="ECO:0000256" key="6">
    <source>
        <dbReference type="SAM" id="Phobius"/>
    </source>
</evidence>
<keyword evidence="6" id="KW-0812">Transmembrane</keyword>